<evidence type="ECO:0000256" key="1">
    <source>
        <dbReference type="SAM" id="Phobius"/>
    </source>
</evidence>
<dbReference type="EMBL" id="JAUYVU010000007">
    <property type="protein sequence ID" value="MDP2541829.1"/>
    <property type="molecule type" value="Genomic_DNA"/>
</dbReference>
<keyword evidence="1" id="KW-0472">Membrane</keyword>
<evidence type="ECO:0000313" key="4">
    <source>
        <dbReference type="Proteomes" id="UP000222163"/>
    </source>
</evidence>
<evidence type="ECO:0000313" key="2">
    <source>
        <dbReference type="EMBL" id="MDP2541829.1"/>
    </source>
</evidence>
<keyword evidence="5" id="KW-1185">Reference proteome</keyword>
<dbReference type="NCBIfam" id="NF040945">
    <property type="entry name" value="CCC_membrane"/>
    <property type="match status" value="1"/>
</dbReference>
<evidence type="ECO:0000313" key="3">
    <source>
        <dbReference type="EMBL" id="PHN96759.1"/>
    </source>
</evidence>
<evidence type="ECO:0000313" key="5">
    <source>
        <dbReference type="Proteomes" id="UP001242342"/>
    </source>
</evidence>
<protein>
    <submittedName>
        <fullName evidence="2">CCC motif membrane protein</fullName>
    </submittedName>
</protein>
<keyword evidence="1" id="KW-1133">Transmembrane helix</keyword>
<dbReference type="AlphaFoldDB" id="A0A2G1BSE0"/>
<feature type="transmembrane region" description="Helical" evidence="1">
    <location>
        <begin position="12"/>
        <end position="36"/>
    </location>
</feature>
<dbReference type="Proteomes" id="UP000222163">
    <property type="component" value="Unassembled WGS sequence"/>
</dbReference>
<proteinExistence type="predicted"/>
<dbReference type="RefSeq" id="WP_099216071.1">
    <property type="nucleotide sequence ID" value="NZ_JAUYVU010000007.1"/>
</dbReference>
<organism evidence="3 4">
    <name type="scientific">Tenacibaculum discolor</name>
    <dbReference type="NCBI Taxonomy" id="361581"/>
    <lineage>
        <taxon>Bacteria</taxon>
        <taxon>Pseudomonadati</taxon>
        <taxon>Bacteroidota</taxon>
        <taxon>Flavobacteriia</taxon>
        <taxon>Flavobacteriales</taxon>
        <taxon>Flavobacteriaceae</taxon>
        <taxon>Tenacibaculum</taxon>
    </lineage>
</organism>
<feature type="transmembrane region" description="Helical" evidence="1">
    <location>
        <begin position="66"/>
        <end position="85"/>
    </location>
</feature>
<reference evidence="2 5" key="3">
    <citation type="submission" date="2023-07" db="EMBL/GenBank/DDBJ databases">
        <title>Genome content predicts the carbon catabolic preferences of heterotrophic bacteria.</title>
        <authorList>
            <person name="Gralka M."/>
        </authorList>
    </citation>
    <scope>NUCLEOTIDE SEQUENCE [LARGE SCALE GENOMIC DNA]</scope>
    <source>
        <strain evidence="2 5">4G03</strain>
    </source>
</reference>
<accession>A0A2G1BSE0</accession>
<gene>
    <name evidence="3" type="ORF">CSC81_12415</name>
    <name evidence="2" type="ORF">Q8W23_10130</name>
</gene>
<comment type="caution">
    <text evidence="3">The sequence shown here is derived from an EMBL/GenBank/DDBJ whole genome shotgun (WGS) entry which is preliminary data.</text>
</comment>
<reference evidence="3 4" key="1">
    <citation type="journal article" date="2016" name="Nat. Commun.">
        <title>Microbial interactions lead to rapid micro-scale successions on model marine particles.</title>
        <authorList>
            <person name="Datta M.S."/>
            <person name="Sliwerska E."/>
            <person name="Gore J."/>
            <person name="Polz M.F."/>
            <person name="Cordero O.X."/>
        </authorList>
    </citation>
    <scope>NUCLEOTIDE SEQUENCE [LARGE SCALE GENOMIC DNA]</scope>
    <source>
        <strain evidence="3 4">4G03</strain>
    </source>
</reference>
<dbReference type="Proteomes" id="UP001242342">
    <property type="component" value="Unassembled WGS sequence"/>
</dbReference>
<sequence length="106" mass="11879">MEKQFNPTAIYVLSVISFLCCCFAGLGIVLAAPAFIMANNKLKEAEANPEQYNAATIKSIKTAKTVAMIALILNAIYLSMTIYRVTTTDWDVLMEEYNRALEQYQQ</sequence>
<keyword evidence="1" id="KW-0812">Transmembrane</keyword>
<reference evidence="3" key="2">
    <citation type="submission" date="2017-10" db="EMBL/GenBank/DDBJ databases">
        <authorList>
            <person name="Enke T.N."/>
            <person name="Cordero O.X."/>
        </authorList>
    </citation>
    <scope>NUCLEOTIDE SEQUENCE</scope>
    <source>
        <strain evidence="3">4G03</strain>
    </source>
</reference>
<dbReference type="EMBL" id="PDUU01000012">
    <property type="protein sequence ID" value="PHN96759.1"/>
    <property type="molecule type" value="Genomic_DNA"/>
</dbReference>
<name>A0A2G1BSE0_9FLAO</name>